<feature type="region of interest" description="Disordered" evidence="1">
    <location>
        <begin position="647"/>
        <end position="743"/>
    </location>
</feature>
<organism evidence="2 3">
    <name type="scientific">Novymonas esmeraldas</name>
    <dbReference type="NCBI Taxonomy" id="1808958"/>
    <lineage>
        <taxon>Eukaryota</taxon>
        <taxon>Discoba</taxon>
        <taxon>Euglenozoa</taxon>
        <taxon>Kinetoplastea</taxon>
        <taxon>Metakinetoplastina</taxon>
        <taxon>Trypanosomatida</taxon>
        <taxon>Trypanosomatidae</taxon>
        <taxon>Novymonas</taxon>
    </lineage>
</organism>
<feature type="compositionally biased region" description="Basic residues" evidence="1">
    <location>
        <begin position="439"/>
        <end position="448"/>
    </location>
</feature>
<dbReference type="PANTHER" id="PTHR22545">
    <property type="entry name" value="CENTROSOMAL PROTEIN OF 95 KDA"/>
    <property type="match status" value="1"/>
</dbReference>
<accession>A0AAW0ELD6</accession>
<feature type="compositionally biased region" description="Low complexity" evidence="1">
    <location>
        <begin position="110"/>
        <end position="133"/>
    </location>
</feature>
<feature type="region of interest" description="Disordered" evidence="1">
    <location>
        <begin position="432"/>
        <end position="469"/>
    </location>
</feature>
<evidence type="ECO:0000313" key="3">
    <source>
        <dbReference type="Proteomes" id="UP001430356"/>
    </source>
</evidence>
<evidence type="ECO:0008006" key="4">
    <source>
        <dbReference type="Google" id="ProtNLM"/>
    </source>
</evidence>
<dbReference type="GO" id="GO:0005813">
    <property type="term" value="C:centrosome"/>
    <property type="evidence" value="ECO:0007669"/>
    <property type="project" value="InterPro"/>
</dbReference>
<dbReference type="AlphaFoldDB" id="A0AAW0ELD6"/>
<feature type="region of interest" description="Disordered" evidence="1">
    <location>
        <begin position="97"/>
        <end position="144"/>
    </location>
</feature>
<evidence type="ECO:0000256" key="1">
    <source>
        <dbReference type="SAM" id="MobiDB-lite"/>
    </source>
</evidence>
<reference evidence="2 3" key="1">
    <citation type="journal article" date="2021" name="MBio">
        <title>A New Model Trypanosomatid, Novymonas esmeraldas: Genomic Perception of Its 'Candidatus Pandoraea novymonadis' Endosymbiont.</title>
        <authorList>
            <person name="Zakharova A."/>
            <person name="Saura A."/>
            <person name="Butenko A."/>
            <person name="Podesvova L."/>
            <person name="Warmusova S."/>
            <person name="Kostygov A.Y."/>
            <person name="Nenarokova A."/>
            <person name="Lukes J."/>
            <person name="Opperdoes F.R."/>
            <person name="Yurchenko V."/>
        </authorList>
    </citation>
    <scope>NUCLEOTIDE SEQUENCE [LARGE SCALE GENOMIC DNA]</scope>
    <source>
        <strain evidence="2 3">E262AT.01</strain>
    </source>
</reference>
<name>A0AAW0ELD6_9TRYP</name>
<feature type="compositionally biased region" description="Low complexity" evidence="1">
    <location>
        <begin position="681"/>
        <end position="690"/>
    </location>
</feature>
<dbReference type="InterPro" id="IPR026619">
    <property type="entry name" value="CEP95"/>
</dbReference>
<sequence>MSSTAEKSSSSGSRGGGGSGQSSDAARIRVVYATPAARYLERERAADSITSAGSSTRSSHSSAEAAARGPAMPLYMIHAQQQSHPSHHPLTAGMHVALMGTAPPPPPLPTAAVRQTSSSSSPPTPSPLSTSGSDGRDGDGAAAAAAAAATAVMAAPRRSKQSAGARRSAAPTAMSSASIHAAAAATATTATSAVGPPPTGASGSAATPPSAAVFTTAAVAATPPLPASVSAPATAAVAEEAAAAAREAQRQQILDLANALLTFCSLSHIPVTSIRQCTSSFFVLLYQRLFDCTIAGIDRSPNTAEKRRHNVTLVLEQLRRHPYALTGIEAEEVVKLNEDHISRLVMVFVQVAEDMRLQQELQQQQQQQQQDMQLQQHATHTPPLAAATVTQHGSGAVGHGAQHAGPHAEDYSPAKTVGSGVYAPVGYTVAEVMPSPPQYHHHHHHQHQQQHQQQQAGLAGVSGGGHHTLLQPREDFFVAPAPPLNGGGVAVGAPVVGGGDGGGSGSLGSASRYLDSTVMPADGLLEEWYRNLVYPPPGGHAEETEVTSAMDPGHVSLQGGYSQRPHPRSDRFTRDAGVSLTSSGSPLYATAERRSPAGRRLSSPQQQQQHHRHHRTQLNADDIVRRCQRLEHALDTQERRHRQLFIQSPDSSAPSPGVHAGGAAEGHRLDSPHAHRYPPHQQQQQQQQQQPVATADEHEGLAHAPSASLPSRPQHATASSQRVRRRPLRPAAPPTIREPPLTRQERELLAHRPQHRIDTALRDVKIERLRSARYLGDMQQLLRQRMRREYDAQLSAMRGSLKASMQSAREGKVDLMRRVRDENDRYRAAYATLMTAAANEAQVPARVMSRHTAQLADYYATSLQHSHAMCEALKQEADRRTKSELLRYAEEVSAWQQHFLL</sequence>
<comment type="caution">
    <text evidence="2">The sequence shown here is derived from an EMBL/GenBank/DDBJ whole genome shotgun (WGS) entry which is preliminary data.</text>
</comment>
<proteinExistence type="predicted"/>
<feature type="compositionally biased region" description="Polar residues" evidence="1">
    <location>
        <begin position="708"/>
        <end position="721"/>
    </location>
</feature>
<dbReference type="EMBL" id="JAECZO010000044">
    <property type="protein sequence ID" value="KAK7194935.1"/>
    <property type="molecule type" value="Genomic_DNA"/>
</dbReference>
<feature type="region of interest" description="Disordered" evidence="1">
    <location>
        <begin position="1"/>
        <end position="67"/>
    </location>
</feature>
<feature type="compositionally biased region" description="Low complexity" evidence="1">
    <location>
        <begin position="48"/>
        <end position="67"/>
    </location>
</feature>
<keyword evidence="3" id="KW-1185">Reference proteome</keyword>
<dbReference type="PANTHER" id="PTHR22545:SF0">
    <property type="entry name" value="CENTROSOMAL PROTEIN OF 95 KDA"/>
    <property type="match status" value="1"/>
</dbReference>
<evidence type="ECO:0000313" key="2">
    <source>
        <dbReference type="EMBL" id="KAK7194935.1"/>
    </source>
</evidence>
<feature type="region of interest" description="Disordered" evidence="1">
    <location>
        <begin position="153"/>
        <end position="172"/>
    </location>
</feature>
<protein>
    <recommendedName>
        <fullName evidence="4">Centrosomal protein of 70 kDa</fullName>
    </recommendedName>
</protein>
<dbReference type="GO" id="GO:0000922">
    <property type="term" value="C:spindle pole"/>
    <property type="evidence" value="ECO:0007669"/>
    <property type="project" value="InterPro"/>
</dbReference>
<dbReference type="Proteomes" id="UP001430356">
    <property type="component" value="Unassembled WGS sequence"/>
</dbReference>
<feature type="region of interest" description="Disordered" evidence="1">
    <location>
        <begin position="393"/>
        <end position="412"/>
    </location>
</feature>
<feature type="region of interest" description="Disordered" evidence="1">
    <location>
        <begin position="551"/>
        <end position="622"/>
    </location>
</feature>
<gene>
    <name evidence="2" type="ORF">NESM_000416000</name>
</gene>